<keyword evidence="2" id="KW-0472">Membrane</keyword>
<reference evidence="3" key="2">
    <citation type="submission" date="2023-06" db="EMBL/GenBank/DDBJ databases">
        <authorList>
            <consortium name="Lawrence Berkeley National Laboratory"/>
            <person name="Haridas S."/>
            <person name="Hensen N."/>
            <person name="Bonometti L."/>
            <person name="Westerberg I."/>
            <person name="Brannstrom I.O."/>
            <person name="Guillou S."/>
            <person name="Cros-Aarteil S."/>
            <person name="Calhoun S."/>
            <person name="Kuo A."/>
            <person name="Mondo S."/>
            <person name="Pangilinan J."/>
            <person name="Riley R."/>
            <person name="LaButti K."/>
            <person name="Andreopoulos B."/>
            <person name="Lipzen A."/>
            <person name="Chen C."/>
            <person name="Yanf M."/>
            <person name="Daum C."/>
            <person name="Ng V."/>
            <person name="Clum A."/>
            <person name="Steindorff A."/>
            <person name="Ohm R."/>
            <person name="Martin F."/>
            <person name="Silar P."/>
            <person name="Natvig D."/>
            <person name="Lalanne C."/>
            <person name="Gautier V."/>
            <person name="Ament-velasquez S.L."/>
            <person name="Kruys A."/>
            <person name="Hutchinson M.I."/>
            <person name="Powell A.J."/>
            <person name="Barry K."/>
            <person name="Miller A.N."/>
            <person name="Grigoriev I.V."/>
            <person name="Debuchy R."/>
            <person name="Gladieux P."/>
            <person name="Thoren M.H."/>
            <person name="Johannesson H."/>
        </authorList>
    </citation>
    <scope>NUCLEOTIDE SEQUENCE</scope>
    <source>
        <strain evidence="3">CBS 232.78</strain>
    </source>
</reference>
<feature type="region of interest" description="Disordered" evidence="1">
    <location>
        <begin position="75"/>
        <end position="118"/>
    </location>
</feature>
<dbReference type="AlphaFoldDB" id="A0AAE0U0G1"/>
<proteinExistence type="predicted"/>
<protein>
    <submittedName>
        <fullName evidence="3">Uncharacterized protein</fullName>
    </submittedName>
</protein>
<feature type="transmembrane region" description="Helical" evidence="2">
    <location>
        <begin position="276"/>
        <end position="295"/>
    </location>
</feature>
<keyword evidence="4" id="KW-1185">Reference proteome</keyword>
<sequence length="498" mass="55726">MNYQANFEKAIHETLSISKRLAFVIIFLVVQLYSLLVQAYLVSQEILPPLKKEWQVRLLRYGFLNFLKKKPPQNDYESGALLRPSPKRTGNTNHIENGSESRPESRHENDDSENGLFNATGGRQFMDDNGPSWTSPWVLLNTVAMFILGLALSVPTFNHLREIQDGINPQCTIDMDGDIAGVGVRAALWVQQGWIWVSVTTGPFLDRSQRPTGVKELAAGLIITHLSLAIAILVQMRQQTLSPLDAAIGVMLLDAQSLALAVSFSSREILAARWEVVMVSLAQVLGMVVIGVVVARFDHLKFAGDECDCFSFFWWAWQSSCFSPSLPLAEGAIFWVYYTFRWLSSLQNWHFSMRYMWEFNILERTDKWDDVPATAGTLFLQSLIFGMVSSIYTELAIAAYDPNPPASLSVGQITGIVIAGTTILRASWLFFRRFVKVTWPEEGETTEGVGLNGTGRTDLVKGATSRPSRIPSPSDESSSFDRRGLVTSSTFPMYTWKP</sequence>
<feature type="transmembrane region" description="Helical" evidence="2">
    <location>
        <begin position="412"/>
        <end position="431"/>
    </location>
</feature>
<comment type="caution">
    <text evidence="3">The sequence shown here is derived from an EMBL/GenBank/DDBJ whole genome shotgun (WGS) entry which is preliminary data.</text>
</comment>
<organism evidence="3 4">
    <name type="scientific">Podospora didyma</name>
    <dbReference type="NCBI Taxonomy" id="330526"/>
    <lineage>
        <taxon>Eukaryota</taxon>
        <taxon>Fungi</taxon>
        <taxon>Dikarya</taxon>
        <taxon>Ascomycota</taxon>
        <taxon>Pezizomycotina</taxon>
        <taxon>Sordariomycetes</taxon>
        <taxon>Sordariomycetidae</taxon>
        <taxon>Sordariales</taxon>
        <taxon>Podosporaceae</taxon>
        <taxon>Podospora</taxon>
    </lineage>
</organism>
<accession>A0AAE0U0G1</accession>
<feature type="transmembrane region" description="Helical" evidence="2">
    <location>
        <begin position="246"/>
        <end position="264"/>
    </location>
</feature>
<gene>
    <name evidence="3" type="ORF">B0H63DRAFT_540257</name>
</gene>
<keyword evidence="2" id="KW-0812">Transmembrane</keyword>
<feature type="transmembrane region" description="Helical" evidence="2">
    <location>
        <begin position="136"/>
        <end position="154"/>
    </location>
</feature>
<keyword evidence="2" id="KW-1133">Transmembrane helix</keyword>
<evidence type="ECO:0000313" key="3">
    <source>
        <dbReference type="EMBL" id="KAK3386408.1"/>
    </source>
</evidence>
<feature type="transmembrane region" description="Helical" evidence="2">
    <location>
        <begin position="371"/>
        <end position="392"/>
    </location>
</feature>
<evidence type="ECO:0000313" key="4">
    <source>
        <dbReference type="Proteomes" id="UP001285441"/>
    </source>
</evidence>
<evidence type="ECO:0000256" key="2">
    <source>
        <dbReference type="SAM" id="Phobius"/>
    </source>
</evidence>
<feature type="compositionally biased region" description="Basic and acidic residues" evidence="1">
    <location>
        <begin position="97"/>
        <end position="109"/>
    </location>
</feature>
<dbReference type="Proteomes" id="UP001285441">
    <property type="component" value="Unassembled WGS sequence"/>
</dbReference>
<dbReference type="EMBL" id="JAULSW010000003">
    <property type="protein sequence ID" value="KAK3386408.1"/>
    <property type="molecule type" value="Genomic_DNA"/>
</dbReference>
<evidence type="ECO:0000256" key="1">
    <source>
        <dbReference type="SAM" id="MobiDB-lite"/>
    </source>
</evidence>
<feature type="transmembrane region" description="Helical" evidence="2">
    <location>
        <begin position="21"/>
        <end position="41"/>
    </location>
</feature>
<feature type="region of interest" description="Disordered" evidence="1">
    <location>
        <begin position="445"/>
        <end position="484"/>
    </location>
</feature>
<reference evidence="3" key="1">
    <citation type="journal article" date="2023" name="Mol. Phylogenet. Evol.">
        <title>Genome-scale phylogeny and comparative genomics of the fungal order Sordariales.</title>
        <authorList>
            <person name="Hensen N."/>
            <person name="Bonometti L."/>
            <person name="Westerberg I."/>
            <person name="Brannstrom I.O."/>
            <person name="Guillou S."/>
            <person name="Cros-Aarteil S."/>
            <person name="Calhoun S."/>
            <person name="Haridas S."/>
            <person name="Kuo A."/>
            <person name="Mondo S."/>
            <person name="Pangilinan J."/>
            <person name="Riley R."/>
            <person name="LaButti K."/>
            <person name="Andreopoulos B."/>
            <person name="Lipzen A."/>
            <person name="Chen C."/>
            <person name="Yan M."/>
            <person name="Daum C."/>
            <person name="Ng V."/>
            <person name="Clum A."/>
            <person name="Steindorff A."/>
            <person name="Ohm R.A."/>
            <person name="Martin F."/>
            <person name="Silar P."/>
            <person name="Natvig D.O."/>
            <person name="Lalanne C."/>
            <person name="Gautier V."/>
            <person name="Ament-Velasquez S.L."/>
            <person name="Kruys A."/>
            <person name="Hutchinson M.I."/>
            <person name="Powell A.J."/>
            <person name="Barry K."/>
            <person name="Miller A.N."/>
            <person name="Grigoriev I.V."/>
            <person name="Debuchy R."/>
            <person name="Gladieux P."/>
            <person name="Hiltunen Thoren M."/>
            <person name="Johannesson H."/>
        </authorList>
    </citation>
    <scope>NUCLEOTIDE SEQUENCE</scope>
    <source>
        <strain evidence="3">CBS 232.78</strain>
    </source>
</reference>
<name>A0AAE0U0G1_9PEZI</name>
<feature type="transmembrane region" description="Helical" evidence="2">
    <location>
        <begin position="217"/>
        <end position="234"/>
    </location>
</feature>
<feature type="compositionally biased region" description="Low complexity" evidence="1">
    <location>
        <begin position="465"/>
        <end position="477"/>
    </location>
</feature>